<sequence>MRQKVEEYFRELEEKIDKEIEAFTVEWRQYEAFAQIQLREGFYTFIIFSWSDEEDCVIEYMIGDENAVIQPNHLDKLEVAVGIIKLAHELATQKFACLQRS</sequence>
<dbReference type="AlphaFoldDB" id="A1RV47"/>
<dbReference type="GeneID" id="4616423"/>
<dbReference type="eggNOG" id="arCOG05528">
    <property type="taxonomic scope" value="Archaea"/>
</dbReference>
<dbReference type="OrthoDB" id="26826at2157"/>
<keyword evidence="2" id="KW-1185">Reference proteome</keyword>
<dbReference type="EMBL" id="CP000504">
    <property type="protein sequence ID" value="ABL88829.1"/>
    <property type="molecule type" value="Genomic_DNA"/>
</dbReference>
<dbReference type="Proteomes" id="UP000002595">
    <property type="component" value="Chromosome"/>
</dbReference>
<evidence type="ECO:0000313" key="1">
    <source>
        <dbReference type="EMBL" id="ABL88829.1"/>
    </source>
</evidence>
<dbReference type="KEGG" id="pis:Pisl_1677"/>
<reference evidence="1" key="1">
    <citation type="submission" date="2006-12" db="EMBL/GenBank/DDBJ databases">
        <title>Complete sequence of Pyrobaculum islandicum DSM 4184.</title>
        <authorList>
            <person name="Copeland A."/>
            <person name="Lucas S."/>
            <person name="Lapidus A."/>
            <person name="Barry K."/>
            <person name="Detter J.C."/>
            <person name="Glavina del Rio T."/>
            <person name="Dalin E."/>
            <person name="Tice H."/>
            <person name="Pitluck S."/>
            <person name="Meincke L."/>
            <person name="Brettin T."/>
            <person name="Bruce D."/>
            <person name="Han C."/>
            <person name="Tapia R."/>
            <person name="Gilna P."/>
            <person name="Schmutz J."/>
            <person name="Larimer F."/>
            <person name="Land M."/>
            <person name="Hauser L."/>
            <person name="Kyrpides N."/>
            <person name="Mikhailova N."/>
            <person name="Cozen A.E."/>
            <person name="Fitz-Gibbon S.T."/>
            <person name="House C.H."/>
            <person name="Saltikov C."/>
            <person name="Lowe T."/>
            <person name="Richardson P."/>
        </authorList>
    </citation>
    <scope>NUCLEOTIDE SEQUENCE [LARGE SCALE GENOMIC DNA]</scope>
    <source>
        <strain evidence="1">DSM 4184</strain>
    </source>
</reference>
<protein>
    <submittedName>
        <fullName evidence="1">Uncharacterized protein</fullName>
    </submittedName>
</protein>
<dbReference type="STRING" id="384616.Pisl_1677"/>
<proteinExistence type="predicted"/>
<name>A1RV47_PYRIL</name>
<dbReference type="HOGENOM" id="CLU_2285156_0_0_2"/>
<evidence type="ECO:0000313" key="2">
    <source>
        <dbReference type="Proteomes" id="UP000002595"/>
    </source>
</evidence>
<gene>
    <name evidence="1" type="ordered locus">Pisl_1677</name>
</gene>
<accession>A1RV47</accession>
<organism evidence="1 2">
    <name type="scientific">Pyrobaculum islandicum (strain DSM 4184 / JCM 9189 / GEO3)</name>
    <dbReference type="NCBI Taxonomy" id="384616"/>
    <lineage>
        <taxon>Archaea</taxon>
        <taxon>Thermoproteota</taxon>
        <taxon>Thermoprotei</taxon>
        <taxon>Thermoproteales</taxon>
        <taxon>Thermoproteaceae</taxon>
        <taxon>Pyrobaculum</taxon>
    </lineage>
</organism>
<dbReference type="RefSeq" id="WP_011763404.1">
    <property type="nucleotide sequence ID" value="NC_008701.1"/>
</dbReference>